<feature type="transmembrane region" description="Helical" evidence="5">
    <location>
        <begin position="101"/>
        <end position="120"/>
    </location>
</feature>
<evidence type="ECO:0000313" key="7">
    <source>
        <dbReference type="Proteomes" id="UP000290649"/>
    </source>
</evidence>
<dbReference type="RefSeq" id="WP_129078621.1">
    <property type="nucleotide sequence ID" value="NZ_QOUX01000039.1"/>
</dbReference>
<dbReference type="GO" id="GO:0016020">
    <property type="term" value="C:membrane"/>
    <property type="evidence" value="ECO:0007669"/>
    <property type="project" value="UniProtKB-SubCell"/>
</dbReference>
<accession>A0A4Q0VTP2</accession>
<evidence type="ECO:0000256" key="3">
    <source>
        <dbReference type="ARBA" id="ARBA00022989"/>
    </source>
</evidence>
<dbReference type="Proteomes" id="UP000290649">
    <property type="component" value="Unassembled WGS sequence"/>
</dbReference>
<dbReference type="InterPro" id="IPR032808">
    <property type="entry name" value="DoxX"/>
</dbReference>
<protein>
    <submittedName>
        <fullName evidence="6">DoxX family membrane protein</fullName>
    </submittedName>
</protein>
<evidence type="ECO:0000256" key="2">
    <source>
        <dbReference type="ARBA" id="ARBA00022692"/>
    </source>
</evidence>
<keyword evidence="7" id="KW-1185">Reference proteome</keyword>
<feature type="transmembrane region" description="Helical" evidence="5">
    <location>
        <begin position="33"/>
        <end position="55"/>
    </location>
</feature>
<name>A0A4Q0VTP2_9BACI</name>
<comment type="subcellular location">
    <subcellularLocation>
        <location evidence="1">Membrane</location>
        <topology evidence="1">Multi-pass membrane protein</topology>
    </subcellularLocation>
</comment>
<keyword evidence="2 5" id="KW-0812">Transmembrane</keyword>
<gene>
    <name evidence="6" type="ORF">DS745_12810</name>
</gene>
<dbReference type="EMBL" id="QOUX01000039">
    <property type="protein sequence ID" value="RXJ00403.1"/>
    <property type="molecule type" value="Genomic_DNA"/>
</dbReference>
<dbReference type="AlphaFoldDB" id="A0A4Q0VTP2"/>
<evidence type="ECO:0000256" key="5">
    <source>
        <dbReference type="SAM" id="Phobius"/>
    </source>
</evidence>
<feature type="transmembrane region" description="Helical" evidence="5">
    <location>
        <begin position="175"/>
        <end position="194"/>
    </location>
</feature>
<evidence type="ECO:0000256" key="4">
    <source>
        <dbReference type="ARBA" id="ARBA00023136"/>
    </source>
</evidence>
<organism evidence="6 7">
    <name type="scientific">Anaerobacillus alkaliphilus</name>
    <dbReference type="NCBI Taxonomy" id="1548597"/>
    <lineage>
        <taxon>Bacteria</taxon>
        <taxon>Bacillati</taxon>
        <taxon>Bacillota</taxon>
        <taxon>Bacilli</taxon>
        <taxon>Bacillales</taxon>
        <taxon>Bacillaceae</taxon>
        <taxon>Anaerobacillus</taxon>
    </lineage>
</organism>
<feature type="transmembrane region" description="Helical" evidence="5">
    <location>
        <begin position="296"/>
        <end position="317"/>
    </location>
</feature>
<feature type="transmembrane region" description="Helical" evidence="5">
    <location>
        <begin position="214"/>
        <end position="233"/>
    </location>
</feature>
<evidence type="ECO:0000313" key="6">
    <source>
        <dbReference type="EMBL" id="RXJ00403.1"/>
    </source>
</evidence>
<comment type="caution">
    <text evidence="6">The sequence shown here is derived from an EMBL/GenBank/DDBJ whole genome shotgun (WGS) entry which is preliminary data.</text>
</comment>
<sequence length="318" mass="36060">MMSDLSIRAQHVKWFTEAAQVREPIENILTWEFFLLTIGIAAILAILPQIVPMLMELKVAKSFDRKLSRLEPYTGLILKYGTAIAIILQLLWDSILAPEIHLTTFSLILGITVVILLLIPHHIATKIGAIGLFALFFDALLHIGLFHMLDYAFYLALAFALLTQRTRFERLGMPALYLGTGLSLCWVAVEKWVYQEMSVDIVINHAVPTFGFDPASFVLLSAFIEFVVGYLLVVGVLNRLLALVLTLIFVSTTMLFGLLEVIGHFIVHIILITFIIENTSFYNPPVQMHSRKIDQIIFIFLNFIFVLATILLIYYRFA</sequence>
<dbReference type="OrthoDB" id="517560at2"/>
<keyword evidence="3 5" id="KW-1133">Transmembrane helix</keyword>
<dbReference type="Pfam" id="PF07681">
    <property type="entry name" value="DoxX"/>
    <property type="match status" value="1"/>
</dbReference>
<feature type="transmembrane region" description="Helical" evidence="5">
    <location>
        <begin position="76"/>
        <end position="95"/>
    </location>
</feature>
<reference evidence="6 7" key="1">
    <citation type="journal article" date="2019" name="Int. J. Syst. Evol. Microbiol.">
        <title>Anaerobacillus alkaliphilus sp. nov., a novel alkaliphilic and moderately halophilic bacterium.</title>
        <authorList>
            <person name="Borsodi A.K."/>
            <person name="Aszalos J.M."/>
            <person name="Bihari P."/>
            <person name="Nagy I."/>
            <person name="Schumann P."/>
            <person name="Sproer C."/>
            <person name="Kovacs A.L."/>
            <person name="Boka K."/>
            <person name="Dobosy P."/>
            <person name="Ovari M."/>
            <person name="Szili-Kovacs T."/>
            <person name="Toth E."/>
        </authorList>
    </citation>
    <scope>NUCLEOTIDE SEQUENCE [LARGE SCALE GENOMIC DNA]</scope>
    <source>
        <strain evidence="6 7">B16-10</strain>
    </source>
</reference>
<keyword evidence="4 5" id="KW-0472">Membrane</keyword>
<feature type="transmembrane region" description="Helical" evidence="5">
    <location>
        <begin position="265"/>
        <end position="284"/>
    </location>
</feature>
<proteinExistence type="predicted"/>
<evidence type="ECO:0000256" key="1">
    <source>
        <dbReference type="ARBA" id="ARBA00004141"/>
    </source>
</evidence>